<organism evidence="1 2">
    <name type="scientific">Myxococcus xanthus (strain DK1622)</name>
    <dbReference type="NCBI Taxonomy" id="246197"/>
    <lineage>
        <taxon>Bacteria</taxon>
        <taxon>Pseudomonadati</taxon>
        <taxon>Myxococcota</taxon>
        <taxon>Myxococcia</taxon>
        <taxon>Myxococcales</taxon>
        <taxon>Cystobacterineae</taxon>
        <taxon>Myxococcaceae</taxon>
        <taxon>Myxococcus</taxon>
    </lineage>
</organism>
<dbReference type="EnsemblBacteria" id="ABF92978">
    <property type="protein sequence ID" value="ABF92978"/>
    <property type="gene ID" value="MXAN_5015"/>
</dbReference>
<proteinExistence type="predicted"/>
<dbReference type="KEGG" id="mxa:MXAN_5015"/>
<protein>
    <submittedName>
        <fullName evidence="1">Uncharacterized protein</fullName>
    </submittedName>
</protein>
<sequence>MAVVRFQCLCIQSIEEIRMNASLSVLSPRPSGRGPQGRGALHFGDWRYRSHALGKNAGFEQLKVLHRRGGVERARGLHGGGYPDA</sequence>
<dbReference type="EMBL" id="CP000113">
    <property type="protein sequence ID" value="ABF92978.1"/>
    <property type="molecule type" value="Genomic_DNA"/>
</dbReference>
<gene>
    <name evidence="1" type="ordered locus">MXAN_5015</name>
</gene>
<keyword evidence="2" id="KW-1185">Reference proteome</keyword>
<dbReference type="AlphaFoldDB" id="Q1D2F3"/>
<dbReference type="HOGENOM" id="CLU_2509211_0_0_7"/>
<reference evidence="1 2" key="1">
    <citation type="journal article" date="2006" name="Proc. Natl. Acad. Sci. U.S.A.">
        <title>Evolution of sensory complexity recorded in a myxobacterial genome.</title>
        <authorList>
            <person name="Goldman B.S."/>
            <person name="Nierman W.C."/>
            <person name="Kaiser D."/>
            <person name="Slater S.C."/>
            <person name="Durkin A.S."/>
            <person name="Eisen J.A."/>
            <person name="Ronning C.M."/>
            <person name="Barbazuk W.B."/>
            <person name="Blanchard M."/>
            <person name="Field C."/>
            <person name="Halling C."/>
            <person name="Hinkle G."/>
            <person name="Iartchuk O."/>
            <person name="Kim H.S."/>
            <person name="Mackenzie C."/>
            <person name="Madupu R."/>
            <person name="Miller N."/>
            <person name="Shvartsbeyn A."/>
            <person name="Sullivan S.A."/>
            <person name="Vaudin M."/>
            <person name="Wiegand R."/>
            <person name="Kaplan H.B."/>
        </authorList>
    </citation>
    <scope>NUCLEOTIDE SEQUENCE [LARGE SCALE GENOMIC DNA]</scope>
    <source>
        <strain evidence="2">DK1622</strain>
    </source>
</reference>
<accession>Q1D2F3</accession>
<name>Q1D2F3_MYXXD</name>
<evidence type="ECO:0000313" key="2">
    <source>
        <dbReference type="Proteomes" id="UP000002402"/>
    </source>
</evidence>
<evidence type="ECO:0000313" key="1">
    <source>
        <dbReference type="EMBL" id="ABF92978.1"/>
    </source>
</evidence>
<dbReference type="Proteomes" id="UP000002402">
    <property type="component" value="Chromosome"/>
</dbReference>